<evidence type="ECO:0000313" key="4">
    <source>
        <dbReference type="Proteomes" id="UP000246464"/>
    </source>
</evidence>
<feature type="transmembrane region" description="Helical" evidence="2">
    <location>
        <begin position="68"/>
        <end position="86"/>
    </location>
</feature>
<evidence type="ECO:0000313" key="3">
    <source>
        <dbReference type="EMBL" id="AWO96749.1"/>
    </source>
</evidence>
<dbReference type="EMBL" id="CP026243">
    <property type="protein sequence ID" value="AWO96749.1"/>
    <property type="molecule type" value="Genomic_DNA"/>
</dbReference>
<name>A0A2U9AYI3_SCOMX</name>
<keyword evidence="4" id="KW-1185">Reference proteome</keyword>
<dbReference type="Proteomes" id="UP000246464">
    <property type="component" value="Chromosome 1"/>
</dbReference>
<keyword evidence="2" id="KW-0472">Membrane</keyword>
<gene>
    <name evidence="3" type="ORF">SMAX5B_011827</name>
</gene>
<dbReference type="AlphaFoldDB" id="A0A2U9AYI3"/>
<keyword evidence="2" id="KW-0812">Transmembrane</keyword>
<accession>A0A2U9AYI3</accession>
<evidence type="ECO:0000256" key="1">
    <source>
        <dbReference type="SAM" id="MobiDB-lite"/>
    </source>
</evidence>
<proteinExistence type="predicted"/>
<sequence length="89" mass="9893">MQTCRLSLWSRELGSEPSPDTVSGPGPSHQPLRSGSGPSSPSSRSSPAVTEDKVSCSFIRPTTRKFRFLFFLLLLWRLHSWLPFSATVD</sequence>
<feature type="compositionally biased region" description="Low complexity" evidence="1">
    <location>
        <begin position="33"/>
        <end position="47"/>
    </location>
</feature>
<reference evidence="3 4" key="1">
    <citation type="submission" date="2017-12" db="EMBL/GenBank/DDBJ databases">
        <title>Integrating genomic resources of turbot (Scophthalmus maximus) in depth evaluation of genetic and physical mapping variation across individuals.</title>
        <authorList>
            <person name="Martinez P."/>
        </authorList>
    </citation>
    <scope>NUCLEOTIDE SEQUENCE [LARGE SCALE GENOMIC DNA]</scope>
</reference>
<feature type="region of interest" description="Disordered" evidence="1">
    <location>
        <begin position="9"/>
        <end position="53"/>
    </location>
</feature>
<evidence type="ECO:0000256" key="2">
    <source>
        <dbReference type="SAM" id="Phobius"/>
    </source>
</evidence>
<organism evidence="3 4">
    <name type="scientific">Scophthalmus maximus</name>
    <name type="common">Turbot</name>
    <name type="synonym">Psetta maxima</name>
    <dbReference type="NCBI Taxonomy" id="52904"/>
    <lineage>
        <taxon>Eukaryota</taxon>
        <taxon>Metazoa</taxon>
        <taxon>Chordata</taxon>
        <taxon>Craniata</taxon>
        <taxon>Vertebrata</taxon>
        <taxon>Euteleostomi</taxon>
        <taxon>Actinopterygii</taxon>
        <taxon>Neopterygii</taxon>
        <taxon>Teleostei</taxon>
        <taxon>Neoteleostei</taxon>
        <taxon>Acanthomorphata</taxon>
        <taxon>Carangaria</taxon>
        <taxon>Pleuronectiformes</taxon>
        <taxon>Pleuronectoidei</taxon>
        <taxon>Scophthalmidae</taxon>
        <taxon>Scophthalmus</taxon>
    </lineage>
</organism>
<protein>
    <submittedName>
        <fullName evidence="3">Uncharacterized protein</fullName>
    </submittedName>
</protein>
<keyword evidence="2" id="KW-1133">Transmembrane helix</keyword>